<dbReference type="Pfam" id="PF00432">
    <property type="entry name" value="Prenyltrans"/>
    <property type="match status" value="1"/>
</dbReference>
<dbReference type="InterPro" id="IPR008930">
    <property type="entry name" value="Terpenoid_cyclase/PrenylTrfase"/>
</dbReference>
<gene>
    <name evidence="11" type="ORF">g.4952</name>
</gene>
<evidence type="ECO:0000259" key="10">
    <source>
        <dbReference type="Pfam" id="PF00432"/>
    </source>
</evidence>
<sequence length="502" mass="53678">NIALPLRLQMLDDGIASDTSREQWALEVRVLELYRHLDARLLDGDDGALELYRDKHAKFLRKGLGCLNAGFLGLDASRTWLCYWILHGLVLLERPFPAQPDRDSIITFLASCQDPEGGFGGGPYQLPHLAPTYAAVAALVTLGGPQALSVIDRPALMRFLLRMCIPPEQGGGMVMHDGGEVDVRGCYCALAACHMLNLDVQTLADCCGMVDFIRRCQSYEGGIGGEPGNEAHGGYTYCGLAALCLLDRCQALDIPSLESWVAALQAPFEGGYAGRTNKLVDGCYSFWQGAVLPLLDRYAPSNARATETRTEQRPDQDLSPETLAARALVHSLAVRLEAAEKLEAEAEAAYSSAVHAQNDAAVSNLQHAARTAQHASQRLREGLDRARSQVAAVAHGAAALVATGLPGAPAAGRDVAQSSVGAQSLQVWLLAACQELRGGMRDKPGKAPDYYHTCYCLAGLAVSQAWSGVVVGGPCNALPTVDLRCNVRADALADARAWFSGR</sequence>
<dbReference type="AlphaFoldDB" id="A0A1D2A8G0"/>
<evidence type="ECO:0000256" key="9">
    <source>
        <dbReference type="RuleBase" id="RU365056"/>
    </source>
</evidence>
<evidence type="ECO:0000256" key="2">
    <source>
        <dbReference type="ARBA" id="ARBA00012702"/>
    </source>
</evidence>
<dbReference type="EMBL" id="GDKF01003106">
    <property type="protein sequence ID" value="JAT75516.1"/>
    <property type="molecule type" value="Transcribed_RNA"/>
</dbReference>
<evidence type="ECO:0000313" key="11">
    <source>
        <dbReference type="EMBL" id="JAT75516.1"/>
    </source>
</evidence>
<keyword evidence="4 9" id="KW-0637">Prenyltransferase</keyword>
<dbReference type="InterPro" id="IPR001330">
    <property type="entry name" value="Prenyltrans"/>
</dbReference>
<dbReference type="PANTHER" id="PTHR11774:SF6">
    <property type="entry name" value="PROTEIN FARNESYLTRANSFERASE SUBUNIT BETA"/>
    <property type="match status" value="1"/>
</dbReference>
<evidence type="ECO:0000256" key="1">
    <source>
        <dbReference type="ARBA" id="ARBA00010497"/>
    </source>
</evidence>
<name>A0A1D2A8G0_AUXPR</name>
<reference evidence="11" key="1">
    <citation type="submission" date="2015-08" db="EMBL/GenBank/DDBJ databases">
        <authorList>
            <person name="Babu N.S."/>
            <person name="Beckwith C.J."/>
            <person name="Beseler K.G."/>
            <person name="Brison A."/>
            <person name="Carone J.V."/>
            <person name="Caskin T.P."/>
            <person name="Diamond M."/>
            <person name="Durham M.E."/>
            <person name="Foxe J.M."/>
            <person name="Go M."/>
            <person name="Henderson B.A."/>
            <person name="Jones I.B."/>
            <person name="McGettigan J.A."/>
            <person name="Micheletti S.J."/>
            <person name="Nasrallah M.E."/>
            <person name="Ortiz D."/>
            <person name="Piller C.R."/>
            <person name="Privatt S.R."/>
            <person name="Schneider S.L."/>
            <person name="Sharp S."/>
            <person name="Smith T.C."/>
            <person name="Stanton J.D."/>
            <person name="Ullery H.E."/>
            <person name="Wilson R.J."/>
            <person name="Serrano M.G."/>
            <person name="Buck G."/>
            <person name="Lee V."/>
            <person name="Wang Y."/>
            <person name="Carvalho R."/>
            <person name="Voegtly L."/>
            <person name="Shi R."/>
            <person name="Duckworth R."/>
            <person name="Johnson A."/>
            <person name="Loviza R."/>
            <person name="Walstead R."/>
            <person name="Shah Z."/>
            <person name="Kiflezghi M."/>
            <person name="Wade K."/>
            <person name="Ball S.L."/>
            <person name="Bradley K.W."/>
            <person name="Asai D.J."/>
            <person name="Bowman C.A."/>
            <person name="Russell D.A."/>
            <person name="Pope W.H."/>
            <person name="Jacobs-Sera D."/>
            <person name="Hendrix R.W."/>
            <person name="Hatfull G.F."/>
        </authorList>
    </citation>
    <scope>NUCLEOTIDE SEQUENCE</scope>
</reference>
<dbReference type="PANTHER" id="PTHR11774">
    <property type="entry name" value="GERANYLGERANYL TRANSFERASE TYPE BETA SUBUNIT"/>
    <property type="match status" value="1"/>
</dbReference>
<dbReference type="EC" id="2.5.1.58" evidence="2 9"/>
<dbReference type="GO" id="GO:0008270">
    <property type="term" value="F:zinc ion binding"/>
    <property type="evidence" value="ECO:0007669"/>
    <property type="project" value="UniProtKB-UniRule"/>
</dbReference>
<evidence type="ECO:0000256" key="4">
    <source>
        <dbReference type="ARBA" id="ARBA00022602"/>
    </source>
</evidence>
<keyword evidence="8 9" id="KW-0862">Zinc</keyword>
<evidence type="ECO:0000256" key="7">
    <source>
        <dbReference type="ARBA" id="ARBA00022737"/>
    </source>
</evidence>
<protein>
    <recommendedName>
        <fullName evidence="3 9">Protein farnesyltransferase subunit beta</fullName>
        <shortName evidence="9">FTase-beta</shortName>
        <ecNumber evidence="2 9">2.5.1.58</ecNumber>
    </recommendedName>
</protein>
<organism evidence="11">
    <name type="scientific">Auxenochlorella protothecoides</name>
    <name type="common">Green microalga</name>
    <name type="synonym">Chlorella protothecoides</name>
    <dbReference type="NCBI Taxonomy" id="3075"/>
    <lineage>
        <taxon>Eukaryota</taxon>
        <taxon>Viridiplantae</taxon>
        <taxon>Chlorophyta</taxon>
        <taxon>core chlorophytes</taxon>
        <taxon>Trebouxiophyceae</taxon>
        <taxon>Chlorellales</taxon>
        <taxon>Chlorellaceae</taxon>
        <taxon>Auxenochlorella</taxon>
    </lineage>
</organism>
<dbReference type="InterPro" id="IPR026872">
    <property type="entry name" value="FTB"/>
</dbReference>
<dbReference type="SUPFAM" id="SSF48239">
    <property type="entry name" value="Terpenoid cyclases/Protein prenyltransferases"/>
    <property type="match status" value="2"/>
</dbReference>
<dbReference type="GO" id="GO:0097354">
    <property type="term" value="P:prenylation"/>
    <property type="evidence" value="ECO:0007669"/>
    <property type="project" value="UniProtKB-UniRule"/>
</dbReference>
<proteinExistence type="inferred from homology"/>
<evidence type="ECO:0000256" key="3">
    <source>
        <dbReference type="ARBA" id="ARBA00015798"/>
    </source>
</evidence>
<keyword evidence="7" id="KW-0677">Repeat</keyword>
<evidence type="ECO:0000256" key="5">
    <source>
        <dbReference type="ARBA" id="ARBA00022679"/>
    </source>
</evidence>
<dbReference type="GO" id="GO:0005965">
    <property type="term" value="C:protein farnesyltransferase complex"/>
    <property type="evidence" value="ECO:0007669"/>
    <property type="project" value="UniProtKB-UniRule"/>
</dbReference>
<comment type="catalytic activity">
    <reaction evidence="9">
        <text>L-cysteinyl-[protein] + (2E,6E)-farnesyl diphosphate = S-(2E,6E)-farnesyl-L-cysteinyl-[protein] + diphosphate</text>
        <dbReference type="Rhea" id="RHEA:13345"/>
        <dbReference type="Rhea" id="RHEA-COMP:10131"/>
        <dbReference type="Rhea" id="RHEA-COMP:11535"/>
        <dbReference type="ChEBI" id="CHEBI:29950"/>
        <dbReference type="ChEBI" id="CHEBI:33019"/>
        <dbReference type="ChEBI" id="CHEBI:86019"/>
        <dbReference type="ChEBI" id="CHEBI:175763"/>
    </reaction>
</comment>
<keyword evidence="6 9" id="KW-0479">Metal-binding</keyword>
<evidence type="ECO:0000256" key="8">
    <source>
        <dbReference type="ARBA" id="ARBA00022833"/>
    </source>
</evidence>
<comment type="subunit">
    <text evidence="9">Heterodimer of FTA and FTB.</text>
</comment>
<feature type="non-terminal residue" evidence="11">
    <location>
        <position position="1"/>
    </location>
</feature>
<evidence type="ECO:0000256" key="6">
    <source>
        <dbReference type="ARBA" id="ARBA00022723"/>
    </source>
</evidence>
<dbReference type="CDD" id="cd02893">
    <property type="entry name" value="FTase"/>
    <property type="match status" value="1"/>
</dbReference>
<keyword evidence="5 9" id="KW-0808">Transferase</keyword>
<dbReference type="GO" id="GO:0004660">
    <property type="term" value="F:protein farnesyltransferase activity"/>
    <property type="evidence" value="ECO:0007669"/>
    <property type="project" value="UniProtKB-UniRule"/>
</dbReference>
<feature type="domain" description="Prenyltransferase alpha-alpha toroid" evidence="10">
    <location>
        <begin position="51"/>
        <end position="466"/>
    </location>
</feature>
<dbReference type="InterPro" id="IPR045089">
    <property type="entry name" value="PGGT1B-like"/>
</dbReference>
<comment type="function">
    <text evidence="9">Catalyzes the transfer of a farnesyl moiety from farnesyl diphosphate to a cysteine at the fourth position from the C-terminus of several proteins. The beta subunit is responsible for peptide-binding.</text>
</comment>
<accession>A0A1D2A8G0</accession>
<dbReference type="Gene3D" id="1.50.10.20">
    <property type="match status" value="1"/>
</dbReference>
<comment type="similarity">
    <text evidence="1 9">Belongs to the protein prenyltransferase subunit beta family.</text>
</comment>
<comment type="cofactor">
    <cofactor evidence="9">
        <name>Zn(2+)</name>
        <dbReference type="ChEBI" id="CHEBI:29105"/>
    </cofactor>
    <text evidence="9">Binds 1 zinc ion per subunit.</text>
</comment>